<protein>
    <submittedName>
        <fullName evidence="1">Uncharacterized protein</fullName>
    </submittedName>
</protein>
<organism evidence="1">
    <name type="scientific">Aquarana catesbeiana</name>
    <name type="common">American bullfrog</name>
    <name type="synonym">Rana catesbeiana</name>
    <dbReference type="NCBI Taxonomy" id="8400"/>
    <lineage>
        <taxon>Eukaryota</taxon>
        <taxon>Metazoa</taxon>
        <taxon>Chordata</taxon>
        <taxon>Craniata</taxon>
        <taxon>Vertebrata</taxon>
        <taxon>Euteleostomi</taxon>
        <taxon>Amphibia</taxon>
        <taxon>Batrachia</taxon>
        <taxon>Anura</taxon>
        <taxon>Neobatrachia</taxon>
        <taxon>Ranoidea</taxon>
        <taxon>Ranidae</taxon>
        <taxon>Aquarana</taxon>
    </lineage>
</organism>
<gene>
    <name evidence="1" type="ORF">AB205_0216500</name>
</gene>
<dbReference type="OrthoDB" id="63533at2759"/>
<name>A0A2G9RCL3_AQUCT</name>
<sequence length="105" mass="11378">MLEGSLFTLLNPELHRSSFHACPLGGHGGHSDGRLGLSCSHSNTHRQVQSSTLDKILFKSKKVNLSIKPTGPKCIVGRGLTDLYCCGICNGGFDMYRTTISSRVE</sequence>
<evidence type="ECO:0000313" key="1">
    <source>
        <dbReference type="EMBL" id="PIO25001.1"/>
    </source>
</evidence>
<accession>A0A2G9RCL3</accession>
<proteinExistence type="predicted"/>
<dbReference type="AlphaFoldDB" id="A0A2G9RCL3"/>
<dbReference type="EMBL" id="KV946668">
    <property type="protein sequence ID" value="PIO25001.1"/>
    <property type="molecule type" value="Genomic_DNA"/>
</dbReference>
<reference evidence="1" key="1">
    <citation type="submission" date="2017-08" db="EMBL/GenBank/DDBJ databases">
        <title>Assembly of the North American Bullfrog Genome.</title>
        <authorList>
            <person name="Warren R.L."/>
            <person name="Vandervalk B.P."/>
            <person name="Kucuk E."/>
            <person name="Birol I."/>
            <person name="Helbing C."/>
            <person name="Pandoh P."/>
            <person name="Behsaz B."/>
            <person name="Mohamadi H."/>
            <person name="Chu J."/>
            <person name="Jackman S."/>
            <person name="Hammond S.A."/>
            <person name="Veldhoen N."/>
            <person name="Kirk H."/>
            <person name="Zhao Y."/>
            <person name="Coope R."/>
            <person name="Pleasance S."/>
            <person name="Moore R."/>
            <person name="Holt R."/>
        </authorList>
    </citation>
    <scope>NUCLEOTIDE SEQUENCE</scope>
    <source>
        <strain evidence="1">Bruno</strain>
        <tissue evidence="1">Liver</tissue>
    </source>
</reference>